<evidence type="ECO:0000313" key="4">
    <source>
        <dbReference type="Proteomes" id="UP000325286"/>
    </source>
</evidence>
<evidence type="ECO:0000313" key="3">
    <source>
        <dbReference type="EMBL" id="QEG42433.1"/>
    </source>
</evidence>
<evidence type="ECO:0008006" key="5">
    <source>
        <dbReference type="Google" id="ProtNLM"/>
    </source>
</evidence>
<sequence length="2098" mass="234370" precursor="true">MSSLPRLVGRFLCGPVLTLLMLSHSLSTAHAEPIGLIERYALAEDRQAILDELIPGSVEYYYYHCLHYQVSGQLDLAEAKLQEWENDKRVRNNSLLVAIRDRQRLLTYGNSPDRTITYLRQRLGLRLDHAPRPIRGQRQYPDTLPADLLNVDALIDEALRSDKRLTRQGLQRLGERFLNNQVAGLPVDLAWLLNQVDGPWMPRLDELVIQQLQQRRQQDRRFGDLKAHQWLTLPELRAVAEAIPQVAGSDAMVRETLLRLRADDDTDIGQLPAARHAYLQRVDQYVSTLPATWNSLKASVLYRLLEADLAAGTPDRQRFMRYLKLPRNSPVILPELRRNVPSLANLNEDYTQLALLPPIRDETPLVRSYLELYLRDAEDSDAFAGLIRADYLNDVFAETKLLAGIGAADRWYRLLDPAQQQQLKDRVELTLAPHNPPHSDPQSASELIVDVKNVKELVVRIYEINTLAYYRNHSHPLNTDIDLDGLVATHQTRIQYDHPSVQRHRETIELTQLSGRGVWVVDLLGGGRRTRAMIRRGDLQYSMRQTIDGVEYTIVDEHRDPVTDGRMLIGSQEFVADDSGAITIPMADQPLTRHAILMDDQLATAVTMQQPAETYSLQAAMLLNEQQLLPGRMAELAVRPRLTMNGEPVSVSLLQDVALTITSTDLDGIQSTKRIEDFKLRDAAEATTAFRVPARLQQLHVQMTGYVERLSNGRRQSLSVGDSWSVNGIQQTTHTLDAFLTRDGEDWIVEARGKNGEAVASAAITLSLQTSLRNRAIEQTLQTNDAGRVRLGSLPGIPQIRFGIAGGPQHQRNLVLHRATWPAQLHGVVNQPQRLAIENAAQQQGRRFKLFELRGDRPLKNISDQLQHVDGQLQFTPQTAGNFRLLDTLRNRHVSLAITAGETHNGVAVGKIRQLEIRRRDPLGIASLQRDETGVRLQLSGAAAAAHVHVVASRYLPRRQALSQLALPSLSAPESRFMQWLQNAYISDMKLGEEYEYVLRRQYARKYPGVMLPQPSLLLNPWETEETKNESQAAMGGDAPMAAEQAPAAGRARGGAAKKDAGSAASSSPSYDFLANGGGVAINLTADADGQVLIPAALLDEWPIVQVVVMDPATQIQHTLFGKADKLETRDLRLANALAADRPLAFDRGVLIASPTAPLQLADLGSAQLQVYATVRDLLTLYTTLSPDSRLSHFRELGAWHTLGDEAKREAYGRLACHEVHMFLYMQDRPFFDAVVRPYLEFKKEKQLIDDWLLGLELTAWTEPWRYATLNAVERAILARHVPAARDSILRDLREQVALQKDDPDQLRRAIDSGLSRRLLEQKASTLSVNGLLREKERLSESEALDFKMLDDDMDGAAELSLGDRYFGGGMGGGGGERYLKRRGRRQAGSFFQQLDSTKQWAESQWDHVRTAAAGADLIAVDAFWLDYASGQQNATLSQHLLSPTENRHAALAALALCGLPLQSGDVSLPENNDGDYAPEHPVAVITKRLISLEAVEGEASLLVGQRFERIDAAPPEDEDAEVQVAPDEFLTQTGYLGQIVITNPTPLPRTVDVFWQIPEGALPLAGSLATDSVTIRLEPFAVERREYQFYFPAAGQFPHYPVCVSHDGQAVARGAERTFVVVDTPTKTDEKSWQSIARDGSAQQIQAFLKTANLHQLNLQEVQHRMRDRAVYDVVIAALDSAKLWNAELQAYAFHHRDLDGMQTYLSQRDDIVQSAGPVLNSQLLQVEPIERAFYEHLEYAPLVRARIHPLREQPEILNDKYLHQYRQFMQVLAHQSAPSTDQQLALCYYLLIQNRIEAALDRFQSVAEAPTEMQLQRDYLAAYLALHRGDLNAAAEIAQARAAHPVPRWRERFAELGNHLQQFRDLTAGTELVSDKPAADSDAVAEAAADLAILDRQRRQADAAQQQPSIQLTSEGRRIRIAHRNAQQATVNLYGVDLELLFSKTPFVRDDLGRMATVRPSLRKTIRLSGDGTSVYEIDAALAEQTLLVEVVSGPARSTTLYYGGSVATYVSEGFGQLQVSDQRTRQPIAAAYVKVYSRSANGEVKFYKDGYTDLRGRFDYASLSAPELDGVQRFAILVLDPERGASVHDVAPPTR</sequence>
<feature type="region of interest" description="Disordered" evidence="1">
    <location>
        <begin position="1025"/>
        <end position="1067"/>
    </location>
</feature>
<reference evidence="3 4" key="1">
    <citation type="submission" date="2019-08" db="EMBL/GenBank/DDBJ databases">
        <title>Deep-cultivation of Planctomycetes and their phenomic and genomic characterization uncovers novel biology.</title>
        <authorList>
            <person name="Wiegand S."/>
            <person name="Jogler M."/>
            <person name="Boedeker C."/>
            <person name="Pinto D."/>
            <person name="Vollmers J."/>
            <person name="Rivas-Marin E."/>
            <person name="Kohn T."/>
            <person name="Peeters S.H."/>
            <person name="Heuer A."/>
            <person name="Rast P."/>
            <person name="Oberbeckmann S."/>
            <person name="Bunk B."/>
            <person name="Jeske O."/>
            <person name="Meyerdierks A."/>
            <person name="Storesund J.E."/>
            <person name="Kallscheuer N."/>
            <person name="Luecker S."/>
            <person name="Lage O.M."/>
            <person name="Pohl T."/>
            <person name="Merkel B.J."/>
            <person name="Hornburger P."/>
            <person name="Mueller R.-W."/>
            <person name="Bruemmer F."/>
            <person name="Labrenz M."/>
            <person name="Spormann A.M."/>
            <person name="Op den Camp H."/>
            <person name="Overmann J."/>
            <person name="Amann R."/>
            <person name="Jetten M.S.M."/>
            <person name="Mascher T."/>
            <person name="Medema M.H."/>
            <person name="Devos D.P."/>
            <person name="Kaster A.-K."/>
            <person name="Ovreas L."/>
            <person name="Rohde M."/>
            <person name="Galperin M.Y."/>
            <person name="Jogler C."/>
        </authorList>
    </citation>
    <scope>NUCLEOTIDE SEQUENCE [LARGE SCALE GENOMIC DNA]</scope>
    <source>
        <strain evidence="3 4">UC8</strain>
    </source>
</reference>
<feature type="chain" id="PRO_5022893840" description="MG2 domain protein" evidence="2">
    <location>
        <begin position="32"/>
        <end position="2098"/>
    </location>
</feature>
<gene>
    <name evidence="3" type="ORF">UC8_44720</name>
</gene>
<name>A0A5B9R7K0_9BACT</name>
<evidence type="ECO:0000256" key="2">
    <source>
        <dbReference type="SAM" id="SignalP"/>
    </source>
</evidence>
<proteinExistence type="predicted"/>
<feature type="compositionally biased region" description="Low complexity" evidence="1">
    <location>
        <begin position="1037"/>
        <end position="1055"/>
    </location>
</feature>
<dbReference type="KEGG" id="rul:UC8_44720"/>
<feature type="signal peptide" evidence="2">
    <location>
        <begin position="1"/>
        <end position="31"/>
    </location>
</feature>
<protein>
    <recommendedName>
        <fullName evidence="5">MG2 domain protein</fullName>
    </recommendedName>
</protein>
<evidence type="ECO:0000256" key="1">
    <source>
        <dbReference type="SAM" id="MobiDB-lite"/>
    </source>
</evidence>
<dbReference type="Proteomes" id="UP000325286">
    <property type="component" value="Chromosome"/>
</dbReference>
<keyword evidence="2" id="KW-0732">Signal</keyword>
<dbReference type="EMBL" id="CP042914">
    <property type="protein sequence ID" value="QEG42433.1"/>
    <property type="molecule type" value="Genomic_DNA"/>
</dbReference>
<keyword evidence="4" id="KW-1185">Reference proteome</keyword>
<organism evidence="3 4">
    <name type="scientific">Roseimaritima ulvae</name>
    <dbReference type="NCBI Taxonomy" id="980254"/>
    <lineage>
        <taxon>Bacteria</taxon>
        <taxon>Pseudomonadati</taxon>
        <taxon>Planctomycetota</taxon>
        <taxon>Planctomycetia</taxon>
        <taxon>Pirellulales</taxon>
        <taxon>Pirellulaceae</taxon>
        <taxon>Roseimaritima</taxon>
    </lineage>
</organism>
<accession>A0A5B9R7K0</accession>